<dbReference type="InterPro" id="IPR020672">
    <property type="entry name" value="Ribose5P_isomerase_typA_subgr"/>
</dbReference>
<dbReference type="InterPro" id="IPR004788">
    <property type="entry name" value="Ribose5P_isomerase_type_A"/>
</dbReference>
<evidence type="ECO:0000313" key="3">
    <source>
        <dbReference type="EMBL" id="MDM5146966.1"/>
    </source>
</evidence>
<dbReference type="HAMAP" id="MF_00170">
    <property type="entry name" value="Rib_5P_isom_A"/>
    <property type="match status" value="1"/>
</dbReference>
<dbReference type="Pfam" id="PF06026">
    <property type="entry name" value="Rib_5-P_isom_A"/>
    <property type="match status" value="1"/>
</dbReference>
<dbReference type="Proteomes" id="UP001168167">
    <property type="component" value="Unassembled WGS sequence"/>
</dbReference>
<dbReference type="NCBIfam" id="NF001924">
    <property type="entry name" value="PRK00702.1"/>
    <property type="match status" value="1"/>
</dbReference>
<dbReference type="PANTHER" id="PTHR11934">
    <property type="entry name" value="RIBOSE-5-PHOSPHATE ISOMERASE"/>
    <property type="match status" value="1"/>
</dbReference>
<dbReference type="SUPFAM" id="SSF100950">
    <property type="entry name" value="NagB/RpiA/CoA transferase-like"/>
    <property type="match status" value="1"/>
</dbReference>
<reference evidence="3" key="1">
    <citation type="submission" date="2022-08" db="EMBL/GenBank/DDBJ databases">
        <authorList>
            <person name="Dzunkova M."/>
            <person name="La Clair J."/>
            <person name="Tyml T."/>
            <person name="Doud D."/>
            <person name="Schulz F."/>
            <person name="Piquer S."/>
            <person name="Porcel Sanchis D."/>
            <person name="Osborn A."/>
            <person name="Robinson D."/>
            <person name="Louie K.B."/>
            <person name="Bowen B.P."/>
            <person name="Bowers R."/>
            <person name="Lee J."/>
            <person name="Arnau Llombart V."/>
            <person name="Diaz Villanueva W."/>
            <person name="Gosliner T."/>
            <person name="Northen T."/>
            <person name="Cheng J.-F."/>
            <person name="Burkart M.D."/>
            <person name="Woyke T."/>
        </authorList>
    </citation>
    <scope>NUCLEOTIDE SEQUENCE</scope>
    <source>
        <strain evidence="3">Df01</strain>
    </source>
</reference>
<dbReference type="GO" id="GO:0004751">
    <property type="term" value="F:ribose-5-phosphate isomerase activity"/>
    <property type="evidence" value="ECO:0007669"/>
    <property type="project" value="UniProtKB-EC"/>
</dbReference>
<dbReference type="Gene3D" id="3.30.70.260">
    <property type="match status" value="1"/>
</dbReference>
<comment type="function">
    <text evidence="2">Catalyzes the reversible conversion of ribose-5-phosphate to ribulose 5-phosphate.</text>
</comment>
<comment type="similarity">
    <text evidence="2">Belongs to the ribose 5-phosphate isomerase family.</text>
</comment>
<dbReference type="EMBL" id="JANQAO010000001">
    <property type="protein sequence ID" value="MDM5146966.1"/>
    <property type="molecule type" value="Genomic_DNA"/>
</dbReference>
<evidence type="ECO:0000256" key="1">
    <source>
        <dbReference type="ARBA" id="ARBA00023235"/>
    </source>
</evidence>
<dbReference type="NCBIfam" id="TIGR00021">
    <property type="entry name" value="rpiA"/>
    <property type="match status" value="1"/>
</dbReference>
<dbReference type="Gene3D" id="3.40.50.1360">
    <property type="match status" value="1"/>
</dbReference>
<feature type="binding site" evidence="2">
    <location>
        <begin position="80"/>
        <end position="83"/>
    </location>
    <ligand>
        <name>substrate</name>
    </ligand>
</feature>
<comment type="catalytic activity">
    <reaction evidence="2">
        <text>aldehydo-D-ribose 5-phosphate = D-ribulose 5-phosphate</text>
        <dbReference type="Rhea" id="RHEA:14657"/>
        <dbReference type="ChEBI" id="CHEBI:58121"/>
        <dbReference type="ChEBI" id="CHEBI:58273"/>
        <dbReference type="EC" id="5.3.1.6"/>
    </reaction>
</comment>
<dbReference type="EC" id="5.3.1.6" evidence="2"/>
<sequence length="219" mass="23640">MDTQLEQKVAAAREALRFINKETRLGIGSGSTVDCFINLLAESAGSRGTVTAASERTARQLETAGFKCLETAQELDVYVDGADEIDDNRQMLKGGGGAHTREKVLACCARHFVCIVDDKKSVRRLGRFPLAVEVLPVARSYAARKLTALGGNPRWREGFVTDNGNWILDVSGLDLTDATTMEKNINTIAGVVENGIFSLRRADVVIVAGSGGLQVIDKR</sequence>
<feature type="binding site" evidence="2">
    <location>
        <position position="120"/>
    </location>
    <ligand>
        <name>substrate</name>
    </ligand>
</feature>
<proteinExistence type="inferred from homology"/>
<name>A0ABT7QJT0_9GAMM</name>
<gene>
    <name evidence="2 3" type="primary">rpiA</name>
    <name evidence="3" type="ORF">NQX30_01000</name>
</gene>
<comment type="pathway">
    <text evidence="2">Carbohydrate degradation; pentose phosphate pathway; D-ribose 5-phosphate from D-ribulose 5-phosphate (non-oxidative stage): step 1/1.</text>
</comment>
<organism evidence="3 4">
    <name type="scientific">Candidatus Doriopsillibacter californiensis</name>
    <dbReference type="NCBI Taxonomy" id="2970740"/>
    <lineage>
        <taxon>Bacteria</taxon>
        <taxon>Pseudomonadati</taxon>
        <taxon>Pseudomonadota</taxon>
        <taxon>Gammaproteobacteria</taxon>
        <taxon>Candidatus Tethybacterales</taxon>
        <taxon>Candidatus Persebacteraceae</taxon>
        <taxon>Candidatus Doriopsillibacter</taxon>
    </lineage>
</organism>
<dbReference type="CDD" id="cd01398">
    <property type="entry name" value="RPI_A"/>
    <property type="match status" value="1"/>
</dbReference>
<keyword evidence="4" id="KW-1185">Reference proteome</keyword>
<protein>
    <recommendedName>
        <fullName evidence="2">Ribose-5-phosphate isomerase A</fullName>
        <ecNumber evidence="2">5.3.1.6</ecNumber>
    </recommendedName>
    <alternativeName>
        <fullName evidence="2">Phosphoriboisomerase A</fullName>
        <shortName evidence="2">PRI</shortName>
    </alternativeName>
</protein>
<evidence type="ECO:0000256" key="2">
    <source>
        <dbReference type="HAMAP-Rule" id="MF_00170"/>
    </source>
</evidence>
<feature type="binding site" evidence="2">
    <location>
        <begin position="93"/>
        <end position="96"/>
    </location>
    <ligand>
        <name>substrate</name>
    </ligand>
</feature>
<dbReference type="SUPFAM" id="SSF75445">
    <property type="entry name" value="D-ribose-5-phosphate isomerase (RpiA), lid domain"/>
    <property type="match status" value="1"/>
</dbReference>
<keyword evidence="1 2" id="KW-0413">Isomerase</keyword>
<dbReference type="PANTHER" id="PTHR11934:SF0">
    <property type="entry name" value="RIBOSE-5-PHOSPHATE ISOMERASE"/>
    <property type="match status" value="1"/>
</dbReference>
<feature type="active site" description="Proton acceptor" evidence="2">
    <location>
        <position position="102"/>
    </location>
</feature>
<accession>A0ABT7QJT0</accession>
<reference evidence="3" key="2">
    <citation type="journal article" date="2023" name="Microbiome">
        <title>Synthase-selected sorting approach identifies a beta-lactone synthase in a nudibranch symbiotic bacterium.</title>
        <authorList>
            <person name="Dzunkova M."/>
            <person name="La Clair J.J."/>
            <person name="Tyml T."/>
            <person name="Doud D."/>
            <person name="Schulz F."/>
            <person name="Piquer-Esteban S."/>
            <person name="Porcel Sanchis D."/>
            <person name="Osborn A."/>
            <person name="Robinson D."/>
            <person name="Louie K.B."/>
            <person name="Bowen B.P."/>
            <person name="Bowers R.M."/>
            <person name="Lee J."/>
            <person name="Arnau V."/>
            <person name="Diaz-Villanueva W."/>
            <person name="Stepanauskas R."/>
            <person name="Gosliner T."/>
            <person name="Date S.V."/>
            <person name="Northen T.R."/>
            <person name="Cheng J.F."/>
            <person name="Burkart M.D."/>
            <person name="Woyke T."/>
        </authorList>
    </citation>
    <scope>NUCLEOTIDE SEQUENCE</scope>
    <source>
        <strain evidence="3">Df01</strain>
    </source>
</reference>
<comment type="subunit">
    <text evidence="2">Homodimer.</text>
</comment>
<feature type="binding site" evidence="2">
    <location>
        <begin position="29"/>
        <end position="32"/>
    </location>
    <ligand>
        <name>substrate</name>
    </ligand>
</feature>
<dbReference type="InterPro" id="IPR037171">
    <property type="entry name" value="NagB/RpiA_transferase-like"/>
</dbReference>
<evidence type="ECO:0000313" key="4">
    <source>
        <dbReference type="Proteomes" id="UP001168167"/>
    </source>
</evidence>
<comment type="caution">
    <text evidence="3">The sequence shown here is derived from an EMBL/GenBank/DDBJ whole genome shotgun (WGS) entry which is preliminary data.</text>
</comment>